<evidence type="ECO:0000313" key="10">
    <source>
        <dbReference type="Proteomes" id="UP001330749"/>
    </source>
</evidence>
<name>A0ABU6N537_9BACI</name>
<keyword evidence="5 6" id="KW-0413">Isomerase</keyword>
<evidence type="ECO:0000256" key="6">
    <source>
        <dbReference type="PROSITE-ProRule" id="PRU00278"/>
    </source>
</evidence>
<dbReference type="EMBL" id="JARMQG010000016">
    <property type="protein sequence ID" value="MED3561345.1"/>
    <property type="molecule type" value="Genomic_DNA"/>
</dbReference>
<dbReference type="GO" id="GO:0016853">
    <property type="term" value="F:isomerase activity"/>
    <property type="evidence" value="ECO:0007669"/>
    <property type="project" value="UniProtKB-KW"/>
</dbReference>
<evidence type="ECO:0000256" key="1">
    <source>
        <dbReference type="ARBA" id="ARBA00000971"/>
    </source>
</evidence>
<gene>
    <name evidence="9" type="ORF">P4447_02125</name>
</gene>
<organism evidence="9 10">
    <name type="scientific">Bacillus xiapuensis</name>
    <dbReference type="NCBI Taxonomy" id="2014075"/>
    <lineage>
        <taxon>Bacteria</taxon>
        <taxon>Bacillati</taxon>
        <taxon>Bacillota</taxon>
        <taxon>Bacilli</taxon>
        <taxon>Bacillales</taxon>
        <taxon>Bacillaceae</taxon>
        <taxon>Bacillus</taxon>
    </lineage>
</organism>
<sequence length="298" mass="34531">MNTKQLRLVVAALILVNFVTITIFLVKEKRANGAGLKKEIVATIGTREISRKEWLSELEARYGKEVLKDMIDQKVIKEMAEKNKIKVSKQDVEREFRMIQTTYHSASEKKQENEKKWKEQIRNSLLLEEILTKDVAVSEQEMRNYYNQNKDLFDIPTAFHLSQIIVKTKTEAEKSLKELSQGSSFSAMAMERSIDEFSANDGGDIGYISKDDDRYPFEYVQTAKNLKVGEWSMPIKVDQGYAILKLEGIIKGETYAFQDVKEEIRRQIALQQMKVPASARTFWDEARVSWFYGKDKND</sequence>
<comment type="caution">
    <text evidence="9">The sequence shown here is derived from an EMBL/GenBank/DDBJ whole genome shotgun (WGS) entry which is preliminary data.</text>
</comment>
<reference evidence="9 10" key="1">
    <citation type="submission" date="2023-03" db="EMBL/GenBank/DDBJ databases">
        <title>Bacillus Genome Sequencing.</title>
        <authorList>
            <person name="Dunlap C."/>
        </authorList>
    </citation>
    <scope>NUCLEOTIDE SEQUENCE [LARGE SCALE GENOMIC DNA]</scope>
    <source>
        <strain evidence="9 10">B-14544</strain>
    </source>
</reference>
<proteinExistence type="predicted"/>
<accession>A0ABU6N537</accession>
<feature type="transmembrane region" description="Helical" evidence="7">
    <location>
        <begin position="6"/>
        <end position="26"/>
    </location>
</feature>
<keyword evidence="7" id="KW-1133">Transmembrane helix</keyword>
<dbReference type="Gene3D" id="3.10.50.40">
    <property type="match status" value="1"/>
</dbReference>
<evidence type="ECO:0000256" key="5">
    <source>
        <dbReference type="ARBA" id="ARBA00023235"/>
    </source>
</evidence>
<dbReference type="InterPro" id="IPR046357">
    <property type="entry name" value="PPIase_dom_sf"/>
</dbReference>
<dbReference type="InterPro" id="IPR000297">
    <property type="entry name" value="PPIase_PpiC"/>
</dbReference>
<evidence type="ECO:0000259" key="8">
    <source>
        <dbReference type="PROSITE" id="PS50198"/>
    </source>
</evidence>
<comment type="catalytic activity">
    <reaction evidence="1">
        <text>[protein]-peptidylproline (omega=180) = [protein]-peptidylproline (omega=0)</text>
        <dbReference type="Rhea" id="RHEA:16237"/>
        <dbReference type="Rhea" id="RHEA-COMP:10747"/>
        <dbReference type="Rhea" id="RHEA-COMP:10748"/>
        <dbReference type="ChEBI" id="CHEBI:83833"/>
        <dbReference type="ChEBI" id="CHEBI:83834"/>
        <dbReference type="EC" id="5.2.1.8"/>
    </reaction>
</comment>
<dbReference type="Gene3D" id="1.10.4030.10">
    <property type="entry name" value="Porin chaperone SurA, peptide-binding domain"/>
    <property type="match status" value="1"/>
</dbReference>
<evidence type="ECO:0000256" key="3">
    <source>
        <dbReference type="ARBA" id="ARBA00022729"/>
    </source>
</evidence>
<dbReference type="PROSITE" id="PS50198">
    <property type="entry name" value="PPIC_PPIASE_2"/>
    <property type="match status" value="1"/>
</dbReference>
<dbReference type="SUPFAM" id="SSF54534">
    <property type="entry name" value="FKBP-like"/>
    <property type="match status" value="1"/>
</dbReference>
<dbReference type="InterPro" id="IPR050245">
    <property type="entry name" value="PrsA_foldase"/>
</dbReference>
<dbReference type="Pfam" id="PF13145">
    <property type="entry name" value="Rotamase_2"/>
    <property type="match status" value="1"/>
</dbReference>
<keyword evidence="4 6" id="KW-0697">Rotamase</keyword>
<dbReference type="RefSeq" id="WP_327966198.1">
    <property type="nucleotide sequence ID" value="NZ_JARMQG010000016.1"/>
</dbReference>
<evidence type="ECO:0000256" key="2">
    <source>
        <dbReference type="ARBA" id="ARBA00013194"/>
    </source>
</evidence>
<dbReference type="SUPFAM" id="SSF109998">
    <property type="entry name" value="Triger factor/SurA peptide-binding domain-like"/>
    <property type="match status" value="1"/>
</dbReference>
<dbReference type="PANTHER" id="PTHR47245">
    <property type="entry name" value="PEPTIDYLPROLYL ISOMERASE"/>
    <property type="match status" value="1"/>
</dbReference>
<protein>
    <recommendedName>
        <fullName evidence="2">peptidylprolyl isomerase</fullName>
        <ecNumber evidence="2">5.2.1.8</ecNumber>
    </recommendedName>
</protein>
<dbReference type="InterPro" id="IPR027304">
    <property type="entry name" value="Trigger_fact/SurA_dom_sf"/>
</dbReference>
<keyword evidence="3" id="KW-0732">Signal</keyword>
<dbReference type="EC" id="5.2.1.8" evidence="2"/>
<evidence type="ECO:0000256" key="4">
    <source>
        <dbReference type="ARBA" id="ARBA00023110"/>
    </source>
</evidence>
<dbReference type="PANTHER" id="PTHR47245:SF1">
    <property type="entry name" value="FOLDASE PROTEIN PRSA"/>
    <property type="match status" value="1"/>
</dbReference>
<keyword evidence="10" id="KW-1185">Reference proteome</keyword>
<dbReference type="Proteomes" id="UP001330749">
    <property type="component" value="Unassembled WGS sequence"/>
</dbReference>
<evidence type="ECO:0000313" key="9">
    <source>
        <dbReference type="EMBL" id="MED3561345.1"/>
    </source>
</evidence>
<evidence type="ECO:0000256" key="7">
    <source>
        <dbReference type="SAM" id="Phobius"/>
    </source>
</evidence>
<keyword evidence="7" id="KW-0472">Membrane</keyword>
<feature type="domain" description="PpiC" evidence="8">
    <location>
        <begin position="156"/>
        <end position="248"/>
    </location>
</feature>
<keyword evidence="7" id="KW-0812">Transmembrane</keyword>